<gene>
    <name evidence="2" type="ORF">RCIX1509</name>
</gene>
<dbReference type="Gene3D" id="3.20.20.140">
    <property type="entry name" value="Metal-dependent hydrolases"/>
    <property type="match status" value="1"/>
</dbReference>
<dbReference type="NCBIfam" id="NF038032">
    <property type="entry name" value="CehA_McbA_metalo"/>
    <property type="match status" value="1"/>
</dbReference>
<dbReference type="Pfam" id="PF13263">
    <property type="entry name" value="PHP_C"/>
    <property type="match status" value="1"/>
</dbReference>
<name>Q0W4C1_METAR</name>
<dbReference type="SMART" id="SM00481">
    <property type="entry name" value="POLIIIAc"/>
    <property type="match status" value="1"/>
</dbReference>
<dbReference type="RefSeq" id="WP_012035784.1">
    <property type="nucleotide sequence ID" value="NC_009464.1"/>
</dbReference>
<dbReference type="PANTHER" id="PTHR42924:SF3">
    <property type="entry name" value="POLYMERASE_HISTIDINOL PHOSPHATASE N-TERMINAL DOMAIN-CONTAINING PROTEIN"/>
    <property type="match status" value="1"/>
</dbReference>
<organism evidence="2 3">
    <name type="scientific">Methanocella arvoryzae (strain DSM 22066 / NBRC 105507 / MRE50)</name>
    <dbReference type="NCBI Taxonomy" id="351160"/>
    <lineage>
        <taxon>Archaea</taxon>
        <taxon>Methanobacteriati</taxon>
        <taxon>Methanobacteriota</taxon>
        <taxon>Stenosarchaea group</taxon>
        <taxon>Methanomicrobia</taxon>
        <taxon>Methanocellales</taxon>
        <taxon>Methanocellaceae</taxon>
        <taxon>Methanocella</taxon>
    </lineage>
</organism>
<dbReference type="AlphaFoldDB" id="Q0W4C1"/>
<dbReference type="SUPFAM" id="SSF89550">
    <property type="entry name" value="PHP domain-like"/>
    <property type="match status" value="1"/>
</dbReference>
<dbReference type="EMBL" id="AM114193">
    <property type="protein sequence ID" value="CAJ36772.1"/>
    <property type="molecule type" value="Genomic_DNA"/>
</dbReference>
<dbReference type="Proteomes" id="UP000000663">
    <property type="component" value="Chromosome"/>
</dbReference>
<sequence>MLRFDLHVHSNYSPDGHSSVEEILKAAKARGLDGVAITDHDTTAGGRYALEVVDKVAPGLIVIPGVEISTKAGHLIVLGITEDIPKGMSVKDTIHAARKLGGTIVVPHPDQRMRHGMRIPHDVDAAEVYNSRYLLGLHNFMAGRRVSRRKMSAVAGSDAHSAEMVGNAVTEIDADRNMESVLRGIREGRTRIEVRKTPVRVYLYQIGRGWVRKIRKFARL</sequence>
<dbReference type="STRING" id="351160.RCIX1509"/>
<dbReference type="GO" id="GO:0035312">
    <property type="term" value="F:5'-3' DNA exonuclease activity"/>
    <property type="evidence" value="ECO:0007669"/>
    <property type="project" value="TreeGrafter"/>
</dbReference>
<dbReference type="OrthoDB" id="50465at2157"/>
<evidence type="ECO:0000259" key="1">
    <source>
        <dbReference type="SMART" id="SM00481"/>
    </source>
</evidence>
<keyword evidence="3" id="KW-1185">Reference proteome</keyword>
<dbReference type="KEGG" id="rci:RCIX1509"/>
<reference evidence="2 3" key="1">
    <citation type="journal article" date="2006" name="Science">
        <title>Genome of rice cluster I archaea -- the key methane producers in the rice rhizosphere.</title>
        <authorList>
            <person name="Erkel C."/>
            <person name="Kube M."/>
            <person name="Reinhardt R."/>
            <person name="Liesack W."/>
        </authorList>
    </citation>
    <scope>NUCLEOTIDE SEQUENCE [LARGE SCALE GENOMIC DNA]</scope>
    <source>
        <strain evidence="3">DSM 22066 / NBRC 105507 / MRE50</strain>
    </source>
</reference>
<dbReference type="PANTHER" id="PTHR42924">
    <property type="entry name" value="EXONUCLEASE"/>
    <property type="match status" value="1"/>
</dbReference>
<dbReference type="InterPro" id="IPR003141">
    <property type="entry name" value="Pol/His_phosphatase_N"/>
</dbReference>
<dbReference type="InterPro" id="IPR052018">
    <property type="entry name" value="PHP_domain"/>
</dbReference>
<evidence type="ECO:0000313" key="2">
    <source>
        <dbReference type="EMBL" id="CAJ36772.1"/>
    </source>
</evidence>
<dbReference type="InterPro" id="IPR004013">
    <property type="entry name" value="PHP_dom"/>
</dbReference>
<evidence type="ECO:0000313" key="3">
    <source>
        <dbReference type="Proteomes" id="UP000000663"/>
    </source>
</evidence>
<proteinExistence type="predicted"/>
<feature type="domain" description="Polymerase/histidinol phosphatase N-terminal" evidence="1">
    <location>
        <begin position="4"/>
        <end position="72"/>
    </location>
</feature>
<protein>
    <submittedName>
        <fullName evidence="2">Metal-dependent phosphoesterase (PHP family)</fullName>
    </submittedName>
</protein>
<dbReference type="InterPro" id="IPR016195">
    <property type="entry name" value="Pol/histidinol_Pase-like"/>
</dbReference>
<dbReference type="eggNOG" id="arCOG00302">
    <property type="taxonomic scope" value="Archaea"/>
</dbReference>
<dbReference type="GeneID" id="5142823"/>
<accession>Q0W4C1</accession>
<dbReference type="CDD" id="cd07432">
    <property type="entry name" value="PHP_HisPPase"/>
    <property type="match status" value="1"/>
</dbReference>
<dbReference type="Pfam" id="PF02811">
    <property type="entry name" value="PHP"/>
    <property type="match status" value="1"/>
</dbReference>
<dbReference type="GO" id="GO:0004534">
    <property type="term" value="F:5'-3' RNA exonuclease activity"/>
    <property type="evidence" value="ECO:0007669"/>
    <property type="project" value="TreeGrafter"/>
</dbReference>